<dbReference type="GO" id="GO:0008764">
    <property type="term" value="F:UDP-N-acetylmuramoylalanine-D-glutamate ligase activity"/>
    <property type="evidence" value="ECO:0007669"/>
    <property type="project" value="UniProtKB-EC"/>
</dbReference>
<dbReference type="InterPro" id="IPR005762">
    <property type="entry name" value="MurD"/>
</dbReference>
<dbReference type="SUPFAM" id="SSF53244">
    <property type="entry name" value="MurD-like peptide ligases, peptide-binding domain"/>
    <property type="match status" value="1"/>
</dbReference>
<feature type="non-terminal residue" evidence="9">
    <location>
        <position position="1"/>
    </location>
</feature>
<evidence type="ECO:0000256" key="4">
    <source>
        <dbReference type="ARBA" id="ARBA00022598"/>
    </source>
</evidence>
<dbReference type="InterPro" id="IPR004101">
    <property type="entry name" value="Mur_ligase_C"/>
</dbReference>
<sequence length="272" mass="31097">GLNSPFGELKLKLLANQNEDDWSIVNIDDQYINKKIKAISRRQNQLPEFIKFGLEPEDDTNIFYKDNYIYYQIERSKGKINIENTPLKGKHNISNIMASIAPAILMNINEKNIEKSIKNFKPLDHRLEYLGYINNIRCFNDSKSTNPDATMVAINDFGKEITLIMGGKDKDMDFSELISVLNKKVKNLILIGETAPRIYNQVIGSSYDYKIYKCSTLEAAVKKGFKVAGPGEVLMLSPACASMDMFKDYKERGNRFKSLVISEKIRYHGKNK</sequence>
<reference evidence="9" key="1">
    <citation type="journal article" date="2014" name="Front. Microbiol.">
        <title>High frequency of phylogenetically diverse reductive dehalogenase-homologous genes in deep subseafloor sedimentary metagenomes.</title>
        <authorList>
            <person name="Kawai M."/>
            <person name="Futagami T."/>
            <person name="Toyoda A."/>
            <person name="Takaki Y."/>
            <person name="Nishi S."/>
            <person name="Hori S."/>
            <person name="Arai W."/>
            <person name="Tsubouchi T."/>
            <person name="Morono Y."/>
            <person name="Uchiyama I."/>
            <person name="Ito T."/>
            <person name="Fujiyama A."/>
            <person name="Inagaki F."/>
            <person name="Takami H."/>
        </authorList>
    </citation>
    <scope>NUCLEOTIDE SEQUENCE</scope>
    <source>
        <strain evidence="9">Expedition CK06-06</strain>
    </source>
</reference>
<evidence type="ECO:0000259" key="7">
    <source>
        <dbReference type="Pfam" id="PF02875"/>
    </source>
</evidence>
<dbReference type="InterPro" id="IPR013221">
    <property type="entry name" value="Mur_ligase_cen"/>
</dbReference>
<name>X1LM77_9ZZZZ</name>
<dbReference type="Gene3D" id="3.40.1190.10">
    <property type="entry name" value="Mur-like, catalytic domain"/>
    <property type="match status" value="1"/>
</dbReference>
<feature type="domain" description="Mur ligase central" evidence="8">
    <location>
        <begin position="9"/>
        <end position="101"/>
    </location>
</feature>
<evidence type="ECO:0000256" key="6">
    <source>
        <dbReference type="ARBA" id="ARBA00022840"/>
    </source>
</evidence>
<evidence type="ECO:0000256" key="5">
    <source>
        <dbReference type="ARBA" id="ARBA00022741"/>
    </source>
</evidence>
<evidence type="ECO:0000256" key="2">
    <source>
        <dbReference type="ARBA" id="ARBA00004752"/>
    </source>
</evidence>
<dbReference type="InterPro" id="IPR036565">
    <property type="entry name" value="Mur-like_cat_sf"/>
</dbReference>
<dbReference type="Gene3D" id="3.90.190.20">
    <property type="entry name" value="Mur ligase, C-terminal domain"/>
    <property type="match status" value="1"/>
</dbReference>
<dbReference type="InterPro" id="IPR036615">
    <property type="entry name" value="Mur_ligase_C_dom_sf"/>
</dbReference>
<dbReference type="Pfam" id="PF02875">
    <property type="entry name" value="Mur_ligase_C"/>
    <property type="match status" value="1"/>
</dbReference>
<keyword evidence="4" id="KW-0436">Ligase</keyword>
<dbReference type="GO" id="GO:0008360">
    <property type="term" value="P:regulation of cell shape"/>
    <property type="evidence" value="ECO:0007669"/>
    <property type="project" value="InterPro"/>
</dbReference>
<feature type="domain" description="Mur ligase C-terminal" evidence="7">
    <location>
        <begin position="125"/>
        <end position="240"/>
    </location>
</feature>
<dbReference type="GO" id="GO:0005737">
    <property type="term" value="C:cytoplasm"/>
    <property type="evidence" value="ECO:0007669"/>
    <property type="project" value="UniProtKB-SubCell"/>
</dbReference>
<dbReference type="SUPFAM" id="SSF53623">
    <property type="entry name" value="MurD-like peptide ligases, catalytic domain"/>
    <property type="match status" value="1"/>
</dbReference>
<dbReference type="GO" id="GO:0051301">
    <property type="term" value="P:cell division"/>
    <property type="evidence" value="ECO:0007669"/>
    <property type="project" value="InterPro"/>
</dbReference>
<dbReference type="AlphaFoldDB" id="X1LM77"/>
<comment type="pathway">
    <text evidence="2">Cell wall biogenesis; peptidoglycan biosynthesis.</text>
</comment>
<evidence type="ECO:0000256" key="1">
    <source>
        <dbReference type="ARBA" id="ARBA00004496"/>
    </source>
</evidence>
<dbReference type="Pfam" id="PF08245">
    <property type="entry name" value="Mur_ligase_M"/>
    <property type="match status" value="1"/>
</dbReference>
<keyword evidence="6" id="KW-0067">ATP-binding</keyword>
<evidence type="ECO:0000259" key="8">
    <source>
        <dbReference type="Pfam" id="PF08245"/>
    </source>
</evidence>
<comment type="subcellular location">
    <subcellularLocation>
        <location evidence="1">Cytoplasm</location>
    </subcellularLocation>
</comment>
<dbReference type="PANTHER" id="PTHR43692:SF1">
    <property type="entry name" value="UDP-N-ACETYLMURAMOYLALANINE--D-GLUTAMATE LIGASE"/>
    <property type="match status" value="1"/>
</dbReference>
<keyword evidence="3" id="KW-0963">Cytoplasm</keyword>
<dbReference type="PANTHER" id="PTHR43692">
    <property type="entry name" value="UDP-N-ACETYLMURAMOYLALANINE--D-GLUTAMATE LIGASE"/>
    <property type="match status" value="1"/>
</dbReference>
<gene>
    <name evidence="9" type="ORF">S06H3_08209</name>
</gene>
<keyword evidence="5" id="KW-0547">Nucleotide-binding</keyword>
<evidence type="ECO:0000313" key="9">
    <source>
        <dbReference type="EMBL" id="GAI06936.1"/>
    </source>
</evidence>
<dbReference type="EMBL" id="BARV01003433">
    <property type="protein sequence ID" value="GAI06936.1"/>
    <property type="molecule type" value="Genomic_DNA"/>
</dbReference>
<dbReference type="GO" id="GO:0005524">
    <property type="term" value="F:ATP binding"/>
    <property type="evidence" value="ECO:0007669"/>
    <property type="project" value="UniProtKB-KW"/>
</dbReference>
<organism evidence="9">
    <name type="scientific">marine sediment metagenome</name>
    <dbReference type="NCBI Taxonomy" id="412755"/>
    <lineage>
        <taxon>unclassified sequences</taxon>
        <taxon>metagenomes</taxon>
        <taxon>ecological metagenomes</taxon>
    </lineage>
</organism>
<accession>X1LM77</accession>
<evidence type="ECO:0008006" key="10">
    <source>
        <dbReference type="Google" id="ProtNLM"/>
    </source>
</evidence>
<comment type="caution">
    <text evidence="9">The sequence shown here is derived from an EMBL/GenBank/DDBJ whole genome shotgun (WGS) entry which is preliminary data.</text>
</comment>
<protein>
    <recommendedName>
        <fullName evidence="10">Mur ligase C-terminal domain-containing protein</fullName>
    </recommendedName>
</protein>
<proteinExistence type="predicted"/>
<evidence type="ECO:0000256" key="3">
    <source>
        <dbReference type="ARBA" id="ARBA00022490"/>
    </source>
</evidence>